<comment type="caution">
    <text evidence="1">The sequence shown here is derived from an EMBL/GenBank/DDBJ whole genome shotgun (WGS) entry which is preliminary data.</text>
</comment>
<sequence length="1109" mass="122384">MPEFTVEAPEANPEDQFLPARQFTDEMRYEAEKARQAEVEDVGTLQIVKDAIDSEWLGAWALRSMNMPEFDPDPEFSYDALDEKQREEIFGGLSPEEVEMFSDRLSEATSFAHAQAIRGQLEDIRTVQQRLQDQGLTGTAARVTAAILDPVAIGATVATEGVAAPAIWGTRLSRLQRAIRTGALAGTINAGVEGAIAQFDPYRDLNDVVIAGATGLVLGGAVGGTLGKSAAQVEMDRALAENAHRLIDDITIEEGIEQGLTGATPKQVVTTVTDEGEIVTQETAGETGKSFGGNVSAAFNPYVEDFTSKQVQDKFALAEEYRPVAGDVTAQWDMYSQMARSKHPMVAFAADLLTPNPSGIRTTGRPQAATAWESSVNIFNTEMTRVNRSFNQAFKGWAKENGVNWVQQIKQRDDFAKAVGRTVRDPNFSTDKYVKQAADAIRETNRNLLEMAKKAGVRGFDEVPENSSYLMRVHSLERWSSLRERFGDATIDLLLTRAIMRGSADLDEEAASAIAAAYRRTVDRAGWGVDQGSSTMFSNDQREWLRELLTKELKEAGQSISDEQIEDMLYITQRDNMGKSSRAKRRLGLDETYSMRVRDPQTGQQETLSVQDLFEDHAEVIMQSYVRQMSGIIGMARQGFKGQNDFDNWVNDIRKSASKVPGYSKQKMEEELAVLETLKKGVLGQPLADLNRFASMRRAGRMLRDYNFARVMGKVGFAQIAEIGNVLGQFGMRATLRHVPALRKVFKRIETGELDDQLARELEAMVAPGTDRILQNPLGRFDDMDIPELRTANKVDKGLHLATRTVADISFMHPINIALERMGARAAVQRFADMATGKGRKLSKKRLLSLGLNDETAERVFAQMRKHVGYTEGPLTGKRVKTLNLDEWDDPVARDAFVFGIQRWMRRAIQKNDIGDLAQFMTTDVGKIIFQFRSFMMVSWAKQTIHGVRMADFETYASFLGSLVFGGIGYALMAAASAAGRDDAQDYLRERLNPTALGSAAFYRAGWASILPVGIDTGAELYGSDPIFAHARTTGMSAGAFFGNPSVDLLNQALKATRGATASALNPDYQFSEKDYNALTRALILQNANGVQNGLQMLGDALDLPESSK</sequence>
<dbReference type="GeneID" id="300653483"/>
<dbReference type="Proteomes" id="UP000470384">
    <property type="component" value="Unassembled WGS sequence"/>
</dbReference>
<protein>
    <recommendedName>
        <fullName evidence="3">Internal virion protein</fullName>
    </recommendedName>
</protein>
<organism evidence="1 2">
    <name type="scientific">Pyruvatibacter mobilis</name>
    <dbReference type="NCBI Taxonomy" id="1712261"/>
    <lineage>
        <taxon>Bacteria</taxon>
        <taxon>Pseudomonadati</taxon>
        <taxon>Pseudomonadota</taxon>
        <taxon>Alphaproteobacteria</taxon>
        <taxon>Hyphomicrobiales</taxon>
        <taxon>Parvibaculaceae</taxon>
        <taxon>Pyruvatibacter</taxon>
    </lineage>
</organism>
<name>A0A845Q7T6_9HYPH</name>
<accession>A0A845Q7T6</accession>
<gene>
    <name evidence="1" type="ORF">GTQ45_02000</name>
</gene>
<evidence type="ECO:0008006" key="3">
    <source>
        <dbReference type="Google" id="ProtNLM"/>
    </source>
</evidence>
<evidence type="ECO:0000313" key="1">
    <source>
        <dbReference type="EMBL" id="NBG94504.1"/>
    </source>
</evidence>
<proteinExistence type="predicted"/>
<evidence type="ECO:0000313" key="2">
    <source>
        <dbReference type="Proteomes" id="UP000470384"/>
    </source>
</evidence>
<reference evidence="1 2" key="1">
    <citation type="journal article" date="2016" name="Int. J. Syst. Evol. Microbiol.">
        <title>Pyruvatibacter mobilis gen. nov., sp. nov., a marine bacterium from the culture broth of Picochlorum sp. 122.</title>
        <authorList>
            <person name="Wang G."/>
            <person name="Tang M."/>
            <person name="Wu H."/>
            <person name="Dai S."/>
            <person name="Li T."/>
            <person name="Chen C."/>
            <person name="He H."/>
            <person name="Fan J."/>
            <person name="Xiang W."/>
            <person name="Li X."/>
        </authorList>
    </citation>
    <scope>NUCLEOTIDE SEQUENCE [LARGE SCALE GENOMIC DNA]</scope>
    <source>
        <strain evidence="1 2">GYP-11</strain>
    </source>
</reference>
<dbReference type="AlphaFoldDB" id="A0A845Q7T6"/>
<dbReference type="RefSeq" id="WP_160586593.1">
    <property type="nucleotide sequence ID" value="NZ_BMHN01000001.1"/>
</dbReference>
<keyword evidence="2" id="KW-1185">Reference proteome</keyword>
<dbReference type="OrthoDB" id="6065087at2"/>
<dbReference type="EMBL" id="WXYQ01000001">
    <property type="protein sequence ID" value="NBG94504.1"/>
    <property type="molecule type" value="Genomic_DNA"/>
</dbReference>